<dbReference type="STRING" id="1231657.A0A1Y1YI43"/>
<feature type="domain" description="NTF2" evidence="1">
    <location>
        <begin position="23"/>
        <end position="186"/>
    </location>
</feature>
<dbReference type="SUPFAM" id="SSF54427">
    <property type="entry name" value="NTF2-like"/>
    <property type="match status" value="1"/>
</dbReference>
<reference evidence="2 3" key="1">
    <citation type="submission" date="2016-07" db="EMBL/GenBank/DDBJ databases">
        <title>Pervasive Adenine N6-methylation of Active Genes in Fungi.</title>
        <authorList>
            <consortium name="DOE Joint Genome Institute"/>
            <person name="Mondo S.J."/>
            <person name="Dannebaum R.O."/>
            <person name="Kuo R.C."/>
            <person name="Labutti K."/>
            <person name="Haridas S."/>
            <person name="Kuo A."/>
            <person name="Salamov A."/>
            <person name="Ahrendt S.R."/>
            <person name="Lipzen A."/>
            <person name="Sullivan W."/>
            <person name="Andreopoulos W.B."/>
            <person name="Clum A."/>
            <person name="Lindquist E."/>
            <person name="Daum C."/>
            <person name="Ramamoorthy G.K."/>
            <person name="Gryganskyi A."/>
            <person name="Culley D."/>
            <person name="Magnuson J.K."/>
            <person name="James T.Y."/>
            <person name="O'Malley M.A."/>
            <person name="Stajich J.E."/>
            <person name="Spatafora J.W."/>
            <person name="Visel A."/>
            <person name="Grigoriev I.V."/>
        </authorList>
    </citation>
    <scope>NUCLEOTIDE SEQUENCE [LARGE SCALE GENOMIC DNA]</scope>
    <source>
        <strain evidence="2 3">CBS 115471</strain>
    </source>
</reference>
<sequence length="191" mass="21117">MDDKELTPAQRTALKLDTIACAAAESFIDAYYQTIKTDRSSLAPFYCAPSIAADGITSPQISWNSESYVDGAALQQLMHSLGYMHFKVETLDANVLNPRSIPASELPGGSGSEDEDLERRMSILIVCAGSIRLGEQLKGPLREFAESFVLVPNLAKLAIGEGQKRHIDFKAGWDKQWLIQTQNFTFTEWTV</sequence>
<name>A0A1Y1YI43_9PLEO</name>
<keyword evidence="3" id="KW-1185">Reference proteome</keyword>
<dbReference type="EMBL" id="MCFA01000231">
    <property type="protein sequence ID" value="ORX97608.1"/>
    <property type="molecule type" value="Genomic_DNA"/>
</dbReference>
<dbReference type="AlphaFoldDB" id="A0A1Y1YI43"/>
<gene>
    <name evidence="2" type="ORF">BCR34DRAFT_164505</name>
</gene>
<organism evidence="2 3">
    <name type="scientific">Clohesyomyces aquaticus</name>
    <dbReference type="NCBI Taxonomy" id="1231657"/>
    <lineage>
        <taxon>Eukaryota</taxon>
        <taxon>Fungi</taxon>
        <taxon>Dikarya</taxon>
        <taxon>Ascomycota</taxon>
        <taxon>Pezizomycotina</taxon>
        <taxon>Dothideomycetes</taxon>
        <taxon>Pleosporomycetidae</taxon>
        <taxon>Pleosporales</taxon>
        <taxon>Lindgomycetaceae</taxon>
        <taxon>Clohesyomyces</taxon>
    </lineage>
</organism>
<evidence type="ECO:0000313" key="3">
    <source>
        <dbReference type="Proteomes" id="UP000193144"/>
    </source>
</evidence>
<dbReference type="InterPro" id="IPR018222">
    <property type="entry name" value="Nuclear_transport_factor_2_euk"/>
</dbReference>
<accession>A0A1Y1YI43</accession>
<proteinExistence type="predicted"/>
<dbReference type="PROSITE" id="PS50177">
    <property type="entry name" value="NTF2_DOMAIN"/>
    <property type="match status" value="1"/>
</dbReference>
<evidence type="ECO:0000313" key="2">
    <source>
        <dbReference type="EMBL" id="ORX97608.1"/>
    </source>
</evidence>
<comment type="caution">
    <text evidence="2">The sequence shown here is derived from an EMBL/GenBank/DDBJ whole genome shotgun (WGS) entry which is preliminary data.</text>
</comment>
<dbReference type="Gene3D" id="3.10.450.50">
    <property type="match status" value="1"/>
</dbReference>
<protein>
    <recommendedName>
        <fullName evidence="1">NTF2 domain-containing protein</fullName>
    </recommendedName>
</protein>
<dbReference type="Proteomes" id="UP000193144">
    <property type="component" value="Unassembled WGS sequence"/>
</dbReference>
<dbReference type="OrthoDB" id="25408at2759"/>
<dbReference type="InterPro" id="IPR032710">
    <property type="entry name" value="NTF2-like_dom_sf"/>
</dbReference>
<evidence type="ECO:0000259" key="1">
    <source>
        <dbReference type="PROSITE" id="PS50177"/>
    </source>
</evidence>